<keyword evidence="10" id="KW-1185">Reference proteome</keyword>
<evidence type="ECO:0000313" key="10">
    <source>
        <dbReference type="Proteomes" id="UP001428341"/>
    </source>
</evidence>
<dbReference type="AlphaFoldDB" id="A0AAP0QJB3"/>
<dbReference type="PANTHER" id="PTHR12497">
    <property type="entry name" value="TAZ PROTEIN TAFAZZIN"/>
    <property type="match status" value="1"/>
</dbReference>
<name>A0AAP0QJB3_9ROSI</name>
<dbReference type="GO" id="GO:0016020">
    <property type="term" value="C:membrane"/>
    <property type="evidence" value="ECO:0007669"/>
    <property type="project" value="UniProtKB-SubCell"/>
</dbReference>
<dbReference type="EMBL" id="JBCGBO010000005">
    <property type="protein sequence ID" value="KAK9199908.1"/>
    <property type="molecule type" value="Genomic_DNA"/>
</dbReference>
<keyword evidence="6" id="KW-0012">Acyltransferase</keyword>
<evidence type="ECO:0000313" key="9">
    <source>
        <dbReference type="EMBL" id="KAK9199908.1"/>
    </source>
</evidence>
<reference evidence="9 10" key="1">
    <citation type="submission" date="2024-05" db="EMBL/GenBank/DDBJ databases">
        <title>Haplotype-resolved chromosome-level genome assembly of Huyou (Citrus changshanensis).</title>
        <authorList>
            <person name="Miao C."/>
            <person name="Chen W."/>
            <person name="Wu Y."/>
            <person name="Wang L."/>
            <person name="Zhao S."/>
            <person name="Grierson D."/>
            <person name="Xu C."/>
            <person name="Chen K."/>
        </authorList>
    </citation>
    <scope>NUCLEOTIDE SEQUENCE [LARGE SCALE GENOMIC DNA]</scope>
    <source>
        <strain evidence="9">01-14</strain>
        <tissue evidence="9">Leaf</tissue>
    </source>
</reference>
<keyword evidence="5" id="KW-0472">Membrane</keyword>
<evidence type="ECO:0000256" key="4">
    <source>
        <dbReference type="ARBA" id="ARBA00023098"/>
    </source>
</evidence>
<evidence type="ECO:0000259" key="8">
    <source>
        <dbReference type="SMART" id="SM00563"/>
    </source>
</evidence>
<protein>
    <recommendedName>
        <fullName evidence="7">Tafazzin family protein</fullName>
    </recommendedName>
</protein>
<organism evidence="9 10">
    <name type="scientific">Citrus x changshan-huyou</name>
    <dbReference type="NCBI Taxonomy" id="2935761"/>
    <lineage>
        <taxon>Eukaryota</taxon>
        <taxon>Viridiplantae</taxon>
        <taxon>Streptophyta</taxon>
        <taxon>Embryophyta</taxon>
        <taxon>Tracheophyta</taxon>
        <taxon>Spermatophyta</taxon>
        <taxon>Magnoliopsida</taxon>
        <taxon>eudicotyledons</taxon>
        <taxon>Gunneridae</taxon>
        <taxon>Pentapetalae</taxon>
        <taxon>rosids</taxon>
        <taxon>malvids</taxon>
        <taxon>Sapindales</taxon>
        <taxon>Rutaceae</taxon>
        <taxon>Aurantioideae</taxon>
        <taxon>Citrus</taxon>
    </lineage>
</organism>
<evidence type="ECO:0000256" key="5">
    <source>
        <dbReference type="ARBA" id="ARBA00023136"/>
    </source>
</evidence>
<evidence type="ECO:0000256" key="1">
    <source>
        <dbReference type="ARBA" id="ARBA00004370"/>
    </source>
</evidence>
<proteinExistence type="inferred from homology"/>
<dbReference type="SUPFAM" id="SSF69593">
    <property type="entry name" value="Glycerol-3-phosphate (1)-acyltransferase"/>
    <property type="match status" value="1"/>
</dbReference>
<evidence type="ECO:0000256" key="6">
    <source>
        <dbReference type="ARBA" id="ARBA00023315"/>
    </source>
</evidence>
<evidence type="ECO:0000256" key="3">
    <source>
        <dbReference type="ARBA" id="ARBA00022679"/>
    </source>
</evidence>
<evidence type="ECO:0000256" key="7">
    <source>
        <dbReference type="RuleBase" id="RU365062"/>
    </source>
</evidence>
<dbReference type="GO" id="GO:0008374">
    <property type="term" value="F:O-acyltransferase activity"/>
    <property type="evidence" value="ECO:0007669"/>
    <property type="project" value="TreeGrafter"/>
</dbReference>
<comment type="similarity">
    <text evidence="2 7">Belongs to the taffazin family.</text>
</comment>
<dbReference type="PANTHER" id="PTHR12497:SF5">
    <property type="entry name" value="N-ACYLPHOSPHATIDYLETHANOLAMINE SYNTHASE"/>
    <property type="match status" value="1"/>
</dbReference>
<dbReference type="PRINTS" id="PR00979">
    <property type="entry name" value="TAFAZZIN"/>
</dbReference>
<dbReference type="InterPro" id="IPR000872">
    <property type="entry name" value="Tafazzin"/>
</dbReference>
<dbReference type="InterPro" id="IPR002123">
    <property type="entry name" value="Plipid/glycerol_acylTrfase"/>
</dbReference>
<gene>
    <name evidence="9" type="ORF">WN944_015102</name>
</gene>
<evidence type="ECO:0000256" key="2">
    <source>
        <dbReference type="ARBA" id="ARBA00010524"/>
    </source>
</evidence>
<dbReference type="SMART" id="SM00563">
    <property type="entry name" value="PlsC"/>
    <property type="match status" value="1"/>
</dbReference>
<dbReference type="Pfam" id="PF01553">
    <property type="entry name" value="Acyltransferase"/>
    <property type="match status" value="1"/>
</dbReference>
<comment type="caution">
    <text evidence="9">The sequence shown here is derived from an EMBL/GenBank/DDBJ whole genome shotgun (WGS) entry which is preliminary data.</text>
</comment>
<dbReference type="Proteomes" id="UP001428341">
    <property type="component" value="Unassembled WGS sequence"/>
</dbReference>
<sequence>MEWAARADHMKGVPRKMLIMAVGAFAKVVANFLNTTSVHNADTLINLVQSRPQGVPLISVSNHMSTLDDPVMWGFRGFPTMDAELARWVLAAEDICFKNSILSYFFRVGKCIPITRGGGIYQEHMNEALERLSDGAWFQSTQSSINVTMQGTEMWKLKLHTFPEGKVSQEDAPIRQLKWGTASLIVRAPVTPIVLPIVHRGFEEVMPENFLFGRRPPVPLFNKRISIVVGEPIEFDIPKMRQMAIFMSRDSLLPGMGWPSTTPCGLDEAAQRCLYSSISDKIRTVLESLRIFGKSVLK</sequence>
<dbReference type="GO" id="GO:0006644">
    <property type="term" value="P:phospholipid metabolic process"/>
    <property type="evidence" value="ECO:0007669"/>
    <property type="project" value="InterPro"/>
</dbReference>
<keyword evidence="3" id="KW-0808">Transferase</keyword>
<feature type="domain" description="Phospholipid/glycerol acyltransferase" evidence="8">
    <location>
        <begin position="57"/>
        <end position="202"/>
    </location>
</feature>
<accession>A0AAP0QJB3</accession>
<keyword evidence="4" id="KW-0443">Lipid metabolism</keyword>
<comment type="subcellular location">
    <subcellularLocation>
        <location evidence="1">Membrane</location>
    </subcellularLocation>
</comment>
<dbReference type="CDD" id="cd07989">
    <property type="entry name" value="LPLAT_AGPAT-like"/>
    <property type="match status" value="1"/>
</dbReference>